<protein>
    <submittedName>
        <fullName evidence="2">Uncharacterized protein</fullName>
    </submittedName>
</protein>
<feature type="region of interest" description="Disordered" evidence="1">
    <location>
        <begin position="472"/>
        <end position="491"/>
    </location>
</feature>
<evidence type="ECO:0000313" key="2">
    <source>
        <dbReference type="EMBL" id="KAK3947325.1"/>
    </source>
</evidence>
<reference evidence="2" key="2">
    <citation type="submission" date="2023-06" db="EMBL/GenBank/DDBJ databases">
        <authorList>
            <consortium name="Lawrence Berkeley National Laboratory"/>
            <person name="Mondo S.J."/>
            <person name="Hensen N."/>
            <person name="Bonometti L."/>
            <person name="Westerberg I."/>
            <person name="Brannstrom I.O."/>
            <person name="Guillou S."/>
            <person name="Cros-Aarteil S."/>
            <person name="Calhoun S."/>
            <person name="Haridas S."/>
            <person name="Kuo A."/>
            <person name="Pangilinan J."/>
            <person name="Riley R."/>
            <person name="Labutti K."/>
            <person name="Andreopoulos B."/>
            <person name="Lipzen A."/>
            <person name="Chen C."/>
            <person name="Yanf M."/>
            <person name="Daum C."/>
            <person name="Ng V."/>
            <person name="Clum A."/>
            <person name="Steindorff A."/>
            <person name="Ohm R."/>
            <person name="Martin F."/>
            <person name="Silar P."/>
            <person name="Natvig D."/>
            <person name="Lalanne C."/>
            <person name="Gautier V."/>
            <person name="Ament-Velasquez S.L."/>
            <person name="Kruys A."/>
            <person name="Hutchinson M.I."/>
            <person name="Powell A.J."/>
            <person name="Barry K."/>
            <person name="Miller A.N."/>
            <person name="Grigoriev I.V."/>
            <person name="Debuchy R."/>
            <person name="Gladieux P."/>
            <person name="Thoren M.H."/>
            <person name="Johannesson H."/>
        </authorList>
    </citation>
    <scope>NUCLEOTIDE SEQUENCE</scope>
    <source>
        <strain evidence="2">CBS 626.80</strain>
    </source>
</reference>
<organism evidence="2 3">
    <name type="scientific">Pseudoneurospora amorphoporcata</name>
    <dbReference type="NCBI Taxonomy" id="241081"/>
    <lineage>
        <taxon>Eukaryota</taxon>
        <taxon>Fungi</taxon>
        <taxon>Dikarya</taxon>
        <taxon>Ascomycota</taxon>
        <taxon>Pezizomycotina</taxon>
        <taxon>Sordariomycetes</taxon>
        <taxon>Sordariomycetidae</taxon>
        <taxon>Sordariales</taxon>
        <taxon>Sordariaceae</taxon>
        <taxon>Pseudoneurospora</taxon>
    </lineage>
</organism>
<dbReference type="EMBL" id="MU859371">
    <property type="protein sequence ID" value="KAK3947325.1"/>
    <property type="molecule type" value="Genomic_DNA"/>
</dbReference>
<feature type="compositionally biased region" description="Polar residues" evidence="1">
    <location>
        <begin position="174"/>
        <end position="184"/>
    </location>
</feature>
<comment type="caution">
    <text evidence="2">The sequence shown here is derived from an EMBL/GenBank/DDBJ whole genome shotgun (WGS) entry which is preliminary data.</text>
</comment>
<feature type="region of interest" description="Disordered" evidence="1">
    <location>
        <begin position="341"/>
        <end position="374"/>
    </location>
</feature>
<sequence length="491" mass="55095">MGATLSQPFIPLLPRSIKVKSKRFRFRFRLRLRMRWKRKQSHSEIRALFPTPDHDHQQYRESKLYDSSCTENEEKSPLPVCYTFNSASSSTAPTAPDQVAEKIPGAVNSLNESIRATGTLLGSFSESPQNLMPVPISKEKPLPLLPEPPLPSPVHHTPSQQTQTSTPSELQSSVSQAADTSVTEAEQGDDDETEHDISDSDFPVLHRCPNPERPHTPPPWDTSLTGYGSVLEVSRPFRARRVFEHPLVEGHFWGNMGNADSFAGGGPIAAAAKRKGWREQGGREFGMKEKKKKKSKSKRMSEWRRWKPLPTYPACTSVAQRASTWASSDHRAWAAVVEEVEERGYQAEDEKEEEKDIDEEDDGENEEDDEDLEEAIKRFLEMKIPVDLNSLRRLRTSFAEAGDNATGSGTGGAAEGLVKEKEDISKVMEGEQDTSSPFVESLMFRMKAVGREMHPEQIMIYLEESDPKSEVIPVSRKDGVGGRGRERTKSY</sequence>
<proteinExistence type="predicted"/>
<gene>
    <name evidence="2" type="ORF">QBC32DRAFT_384852</name>
</gene>
<evidence type="ECO:0000256" key="1">
    <source>
        <dbReference type="SAM" id="MobiDB-lite"/>
    </source>
</evidence>
<evidence type="ECO:0000313" key="3">
    <source>
        <dbReference type="Proteomes" id="UP001303222"/>
    </source>
</evidence>
<dbReference type="AlphaFoldDB" id="A0AAN6NKN5"/>
<feature type="compositionally biased region" description="Pro residues" evidence="1">
    <location>
        <begin position="143"/>
        <end position="152"/>
    </location>
</feature>
<keyword evidence="3" id="KW-1185">Reference proteome</keyword>
<dbReference type="Proteomes" id="UP001303222">
    <property type="component" value="Unassembled WGS sequence"/>
</dbReference>
<feature type="compositionally biased region" description="Low complexity" evidence="1">
    <location>
        <begin position="157"/>
        <end position="173"/>
    </location>
</feature>
<feature type="region of interest" description="Disordered" evidence="1">
    <location>
        <begin position="122"/>
        <end position="222"/>
    </location>
</feature>
<feature type="compositionally biased region" description="Acidic residues" evidence="1">
    <location>
        <begin position="349"/>
        <end position="373"/>
    </location>
</feature>
<name>A0AAN6NKN5_9PEZI</name>
<reference evidence="2" key="1">
    <citation type="journal article" date="2023" name="Mol. Phylogenet. Evol.">
        <title>Genome-scale phylogeny and comparative genomics of the fungal order Sordariales.</title>
        <authorList>
            <person name="Hensen N."/>
            <person name="Bonometti L."/>
            <person name="Westerberg I."/>
            <person name="Brannstrom I.O."/>
            <person name="Guillou S."/>
            <person name="Cros-Aarteil S."/>
            <person name="Calhoun S."/>
            <person name="Haridas S."/>
            <person name="Kuo A."/>
            <person name="Mondo S."/>
            <person name="Pangilinan J."/>
            <person name="Riley R."/>
            <person name="LaButti K."/>
            <person name="Andreopoulos B."/>
            <person name="Lipzen A."/>
            <person name="Chen C."/>
            <person name="Yan M."/>
            <person name="Daum C."/>
            <person name="Ng V."/>
            <person name="Clum A."/>
            <person name="Steindorff A."/>
            <person name="Ohm R.A."/>
            <person name="Martin F."/>
            <person name="Silar P."/>
            <person name="Natvig D.O."/>
            <person name="Lalanne C."/>
            <person name="Gautier V."/>
            <person name="Ament-Velasquez S.L."/>
            <person name="Kruys A."/>
            <person name="Hutchinson M.I."/>
            <person name="Powell A.J."/>
            <person name="Barry K."/>
            <person name="Miller A.N."/>
            <person name="Grigoriev I.V."/>
            <person name="Debuchy R."/>
            <person name="Gladieux P."/>
            <person name="Hiltunen Thoren M."/>
            <person name="Johannesson H."/>
        </authorList>
    </citation>
    <scope>NUCLEOTIDE SEQUENCE</scope>
    <source>
        <strain evidence="2">CBS 626.80</strain>
    </source>
</reference>
<accession>A0AAN6NKN5</accession>